<dbReference type="GO" id="GO:0012505">
    <property type="term" value="C:endomembrane system"/>
    <property type="evidence" value="ECO:0007669"/>
    <property type="project" value="UniProtKB-SubCell"/>
</dbReference>
<evidence type="ECO:0000256" key="22">
    <source>
        <dbReference type="SAM" id="SignalP"/>
    </source>
</evidence>
<keyword evidence="25" id="KW-1185">Reference proteome</keyword>
<feature type="transmembrane region" description="Helical" evidence="21">
    <location>
        <begin position="650"/>
        <end position="670"/>
    </location>
</feature>
<keyword evidence="8 22" id="KW-0732">Signal</keyword>
<evidence type="ECO:0000256" key="20">
    <source>
        <dbReference type="SAM" id="MobiDB-lite"/>
    </source>
</evidence>
<protein>
    <recommendedName>
        <fullName evidence="16">DSC E3 ubiquitin ligase complex subunit A</fullName>
        <ecNumber evidence="4">2.3.2.27</ecNumber>
    </recommendedName>
    <alternativeName>
        <fullName evidence="17">Defective for SREBP cleavage protein A</fullName>
    </alternativeName>
    <alternativeName>
        <fullName evidence="18">RING-type E3 ubiquitin transferase dscA</fullName>
    </alternativeName>
</protein>
<dbReference type="InterPro" id="IPR001841">
    <property type="entry name" value="Znf_RING"/>
</dbReference>
<evidence type="ECO:0000256" key="5">
    <source>
        <dbReference type="ARBA" id="ARBA00022679"/>
    </source>
</evidence>
<comment type="subunit">
    <text evidence="15">Component of the DSC E3 ubiquitin ligase complex composed of dscA, dscB, dscC and dscD.</text>
</comment>
<evidence type="ECO:0000256" key="14">
    <source>
        <dbReference type="ARBA" id="ARBA00056116"/>
    </source>
</evidence>
<comment type="pathway">
    <text evidence="3">Protein modification; protein ubiquitination.</text>
</comment>
<comment type="subcellular location">
    <subcellularLocation>
        <location evidence="2">Endomembrane system</location>
        <topology evidence="2">Multi-pass membrane protein</topology>
    </subcellularLocation>
</comment>
<feature type="transmembrane region" description="Helical" evidence="21">
    <location>
        <begin position="620"/>
        <end position="638"/>
    </location>
</feature>
<evidence type="ECO:0000256" key="17">
    <source>
        <dbReference type="ARBA" id="ARBA00077885"/>
    </source>
</evidence>
<evidence type="ECO:0000256" key="6">
    <source>
        <dbReference type="ARBA" id="ARBA00022692"/>
    </source>
</evidence>
<feature type="compositionally biased region" description="Basic and acidic residues" evidence="20">
    <location>
        <begin position="765"/>
        <end position="777"/>
    </location>
</feature>
<evidence type="ECO:0000256" key="2">
    <source>
        <dbReference type="ARBA" id="ARBA00004127"/>
    </source>
</evidence>
<evidence type="ECO:0000256" key="8">
    <source>
        <dbReference type="ARBA" id="ARBA00022729"/>
    </source>
</evidence>
<keyword evidence="9 19" id="KW-0863">Zinc-finger</keyword>
<feature type="transmembrane region" description="Helical" evidence="21">
    <location>
        <begin position="473"/>
        <end position="494"/>
    </location>
</feature>
<feature type="region of interest" description="Disordered" evidence="20">
    <location>
        <begin position="747"/>
        <end position="777"/>
    </location>
</feature>
<dbReference type="GO" id="GO:0043161">
    <property type="term" value="P:proteasome-mediated ubiquitin-dependent protein catabolic process"/>
    <property type="evidence" value="ECO:0007669"/>
    <property type="project" value="TreeGrafter"/>
</dbReference>
<dbReference type="FunFam" id="3.30.40.10:FF:000626">
    <property type="entry name" value="Transmembrane ubiquitin ligase 1"/>
    <property type="match status" value="1"/>
</dbReference>
<evidence type="ECO:0000256" key="15">
    <source>
        <dbReference type="ARBA" id="ARBA00063126"/>
    </source>
</evidence>
<evidence type="ECO:0000313" key="25">
    <source>
        <dbReference type="Proteomes" id="UP001174694"/>
    </source>
</evidence>
<dbReference type="Pfam" id="PF11145">
    <property type="entry name" value="DUF2921"/>
    <property type="match status" value="1"/>
</dbReference>
<evidence type="ECO:0000256" key="3">
    <source>
        <dbReference type="ARBA" id="ARBA00004906"/>
    </source>
</evidence>
<feature type="transmembrane region" description="Helical" evidence="21">
    <location>
        <begin position="401"/>
        <end position="418"/>
    </location>
</feature>
<feature type="transmembrane region" description="Helical" evidence="21">
    <location>
        <begin position="439"/>
        <end position="461"/>
    </location>
</feature>
<evidence type="ECO:0000256" key="10">
    <source>
        <dbReference type="ARBA" id="ARBA00022786"/>
    </source>
</evidence>
<dbReference type="AlphaFoldDB" id="A0AA38RTW3"/>
<dbReference type="InterPro" id="IPR013083">
    <property type="entry name" value="Znf_RING/FYVE/PHD"/>
</dbReference>
<dbReference type="Proteomes" id="UP001174694">
    <property type="component" value="Unassembled WGS sequence"/>
</dbReference>
<keyword evidence="13 21" id="KW-0472">Membrane</keyword>
<feature type="signal peptide" evidence="22">
    <location>
        <begin position="1"/>
        <end position="24"/>
    </location>
</feature>
<keyword evidence="11" id="KW-0862">Zinc</keyword>
<evidence type="ECO:0000256" key="21">
    <source>
        <dbReference type="SAM" id="Phobius"/>
    </source>
</evidence>
<evidence type="ECO:0000259" key="23">
    <source>
        <dbReference type="PROSITE" id="PS50089"/>
    </source>
</evidence>
<dbReference type="GO" id="GO:0061630">
    <property type="term" value="F:ubiquitin protein ligase activity"/>
    <property type="evidence" value="ECO:0007669"/>
    <property type="project" value="UniProtKB-EC"/>
</dbReference>
<evidence type="ECO:0000256" key="9">
    <source>
        <dbReference type="ARBA" id="ARBA00022771"/>
    </source>
</evidence>
<proteinExistence type="predicted"/>
<feature type="region of interest" description="Disordered" evidence="20">
    <location>
        <begin position="500"/>
        <end position="544"/>
    </location>
</feature>
<keyword evidence="7" id="KW-0479">Metal-binding</keyword>
<comment type="function">
    <text evidence="14">Catalytic component of the DSC E3 ubiquitin ligase complex which is required for the srbA transcriptional activator proteolytic cleavage to release the soluble transcription factor from the membrane in low oxygen or sterol conditions. Required for growth during hypoxia and triazole drug susceptibility, as well as for virulence in a murine model of invasive pulmonary aspergillosis (IPA).</text>
</comment>
<reference evidence="24" key="1">
    <citation type="submission" date="2022-07" db="EMBL/GenBank/DDBJ databases">
        <title>Fungi with potential for degradation of polypropylene.</title>
        <authorList>
            <person name="Gostincar C."/>
        </authorList>
    </citation>
    <scope>NUCLEOTIDE SEQUENCE</scope>
    <source>
        <strain evidence="24">EXF-13308</strain>
    </source>
</reference>
<dbReference type="PANTHER" id="PTHR22763:SF162">
    <property type="entry name" value="TRANSMEMBRANE E3 UBIQUITIN-PROTEIN LIGASE 1"/>
    <property type="match status" value="1"/>
</dbReference>
<dbReference type="InterPro" id="IPR050731">
    <property type="entry name" value="HRD1_E3_ubiq-ligases"/>
</dbReference>
<evidence type="ECO:0000256" key="1">
    <source>
        <dbReference type="ARBA" id="ARBA00000900"/>
    </source>
</evidence>
<name>A0AA38RTW3_9PEZI</name>
<evidence type="ECO:0000256" key="7">
    <source>
        <dbReference type="ARBA" id="ARBA00022723"/>
    </source>
</evidence>
<dbReference type="Pfam" id="PF13639">
    <property type="entry name" value="zf-RING_2"/>
    <property type="match status" value="1"/>
</dbReference>
<evidence type="ECO:0000313" key="24">
    <source>
        <dbReference type="EMBL" id="KAJ9148378.1"/>
    </source>
</evidence>
<keyword evidence="10" id="KW-0833">Ubl conjugation pathway</keyword>
<evidence type="ECO:0000256" key="18">
    <source>
        <dbReference type="ARBA" id="ARBA00082128"/>
    </source>
</evidence>
<gene>
    <name evidence="24" type="ORF">NKR23_g5111</name>
</gene>
<comment type="catalytic activity">
    <reaction evidence="1">
        <text>S-ubiquitinyl-[E2 ubiquitin-conjugating enzyme]-L-cysteine + [acceptor protein]-L-lysine = [E2 ubiquitin-conjugating enzyme]-L-cysteine + N(6)-ubiquitinyl-[acceptor protein]-L-lysine.</text>
        <dbReference type="EC" id="2.3.2.27"/>
    </reaction>
</comment>
<dbReference type="EC" id="2.3.2.27" evidence="4"/>
<organism evidence="24 25">
    <name type="scientific">Pleurostoma richardsiae</name>
    <dbReference type="NCBI Taxonomy" id="41990"/>
    <lineage>
        <taxon>Eukaryota</taxon>
        <taxon>Fungi</taxon>
        <taxon>Dikarya</taxon>
        <taxon>Ascomycota</taxon>
        <taxon>Pezizomycotina</taxon>
        <taxon>Sordariomycetes</taxon>
        <taxon>Sordariomycetidae</taxon>
        <taxon>Calosphaeriales</taxon>
        <taxon>Pleurostomataceae</taxon>
        <taxon>Pleurostoma</taxon>
    </lineage>
</organism>
<evidence type="ECO:0000256" key="19">
    <source>
        <dbReference type="PROSITE-ProRule" id="PRU00175"/>
    </source>
</evidence>
<keyword evidence="6 21" id="KW-0812">Transmembrane</keyword>
<evidence type="ECO:0000256" key="11">
    <source>
        <dbReference type="ARBA" id="ARBA00022833"/>
    </source>
</evidence>
<dbReference type="PANTHER" id="PTHR22763">
    <property type="entry name" value="RING ZINC FINGER PROTEIN"/>
    <property type="match status" value="1"/>
</dbReference>
<dbReference type="InterPro" id="IPR021319">
    <property type="entry name" value="DUF2921"/>
</dbReference>
<keyword evidence="12 21" id="KW-1133">Transmembrane helix</keyword>
<feature type="transmembrane region" description="Helical" evidence="21">
    <location>
        <begin position="592"/>
        <end position="614"/>
    </location>
</feature>
<evidence type="ECO:0000256" key="12">
    <source>
        <dbReference type="ARBA" id="ARBA00022989"/>
    </source>
</evidence>
<feature type="chain" id="PRO_5041266625" description="DSC E3 ubiquitin ligase complex subunit A" evidence="22">
    <location>
        <begin position="25"/>
        <end position="855"/>
    </location>
</feature>
<dbReference type="PROSITE" id="PS50089">
    <property type="entry name" value="ZF_RING_2"/>
    <property type="match status" value="1"/>
</dbReference>
<dbReference type="EMBL" id="JANBVO010000013">
    <property type="protein sequence ID" value="KAJ9148378.1"/>
    <property type="molecule type" value="Genomic_DNA"/>
</dbReference>
<comment type="caution">
    <text evidence="24">The sequence shown here is derived from an EMBL/GenBank/DDBJ whole genome shotgun (WGS) entry which is preliminary data.</text>
</comment>
<dbReference type="SMART" id="SM00184">
    <property type="entry name" value="RING"/>
    <property type="match status" value="1"/>
</dbReference>
<dbReference type="SUPFAM" id="SSF57850">
    <property type="entry name" value="RING/U-box"/>
    <property type="match status" value="1"/>
</dbReference>
<accession>A0AA38RTW3</accession>
<feature type="compositionally biased region" description="Basic and acidic residues" evidence="20">
    <location>
        <begin position="500"/>
        <end position="509"/>
    </location>
</feature>
<dbReference type="GO" id="GO:0008270">
    <property type="term" value="F:zinc ion binding"/>
    <property type="evidence" value="ECO:0007669"/>
    <property type="project" value="UniProtKB-KW"/>
</dbReference>
<evidence type="ECO:0000256" key="16">
    <source>
        <dbReference type="ARBA" id="ARBA00071072"/>
    </source>
</evidence>
<dbReference type="Gene3D" id="3.30.40.10">
    <property type="entry name" value="Zinc/RING finger domain, C3HC4 (zinc finger)"/>
    <property type="match status" value="1"/>
</dbReference>
<sequence>MPPPQENARAFLFIIMMLWILSTPDNSPGLLSSPLVTSSRLERQRHAHGVLNSTKWGDFSPRQAGDPEGAPRRYLNLTGFRKEDGLAWDDLQNFRDRCLDASRATNKDWEGNDLWSVGKAQPTWQNATGVVKGPWVRQEASVPRYPSSYNLVNMTPEVTWSGAASEWARNLTSLEGSMLLRLEDRRRTIDYGDIEEEGYVRAGDVVREVAATASIEDDAKHGGSGSTYDMRLHGVHWPRQGTMLLTTTSEKFAGIFGLPHLSPGPNFFASSQKLLNMTIDEVLRKREMSRFSDPSNPWGSNPNGPEDNWDPSPHCEYIFYLQVHPLAPFRLQTSPEILDVVQGIENELRNPQGAPVPPIPELQMSAVVYSPDCAYFVESKGPPHFSPEEGRHLVGVKEEVFLYRAKVWLIAFAALLFAQIQLLKSQMRESYTPSTMGRISFWTASIMVMADGLVFAGSSAWSLSASVTFLPSLMVTFAAFLSMTVGGSFLAEIYNIQEPERRNRDREHTPNNSTPRPPATPAPTGDTLPRPVTAPPLRNVPTPPIIIPSDQDIDAEIAENTANGATAVPTAAGAATENNTQQRIRATTFSTIAGRFILIGTCILFLSLASMSWWASLRAAYVNTVAFIYLSLWVPQIIRNTQRNSRRAFAWRFMIGQSILRLLPFAYFYLRKDNLLFGETDWKAFTVLAGWLWVQLWVLAFQDVLGPRFGIPKGWMPEAWDYHPVLREDNLEAGGLPIGLVSSSAPGSPVLDRARSMSGDSAAGDNRRREREKEREKRRMHTRVIDCAICCEVLEVPVVRAGEEPDPAVGGVAGVLERRKYMVTPCRHIFHSACLEGWLRFRLQCPICREELPPL</sequence>
<feature type="domain" description="RING-type" evidence="23">
    <location>
        <begin position="787"/>
        <end position="849"/>
    </location>
</feature>
<keyword evidence="5" id="KW-0808">Transferase</keyword>
<evidence type="ECO:0000256" key="4">
    <source>
        <dbReference type="ARBA" id="ARBA00012483"/>
    </source>
</evidence>
<evidence type="ECO:0000256" key="13">
    <source>
        <dbReference type="ARBA" id="ARBA00023136"/>
    </source>
</evidence>
<dbReference type="GO" id="GO:0044695">
    <property type="term" value="C:Dsc E3 ubiquitin ligase complex"/>
    <property type="evidence" value="ECO:0007669"/>
    <property type="project" value="TreeGrafter"/>
</dbReference>